<evidence type="ECO:0000313" key="4">
    <source>
        <dbReference type="Proteomes" id="UP000494206"/>
    </source>
</evidence>
<feature type="disulfide bond" evidence="1">
    <location>
        <begin position="28"/>
        <end position="45"/>
    </location>
</feature>
<comment type="caution">
    <text evidence="1">Lacks conserved residue(s) required for the propagation of feature annotation.</text>
</comment>
<gene>
    <name evidence="3" type="ORF">CBOVIS_LOCUS2716</name>
</gene>
<comment type="caution">
    <text evidence="3">The sequence shown here is derived from an EMBL/GenBank/DDBJ whole genome shotgun (WGS) entry which is preliminary data.</text>
</comment>
<reference evidence="3 4" key="1">
    <citation type="submission" date="2020-04" db="EMBL/GenBank/DDBJ databases">
        <authorList>
            <person name="Laetsch R D."/>
            <person name="Stevens L."/>
            <person name="Kumar S."/>
            <person name="Blaxter L. M."/>
        </authorList>
    </citation>
    <scope>NUCLEOTIDE SEQUENCE [LARGE SCALE GENOMIC DNA]</scope>
</reference>
<dbReference type="PROSITE" id="PS50026">
    <property type="entry name" value="EGF_3"/>
    <property type="match status" value="1"/>
</dbReference>
<dbReference type="AlphaFoldDB" id="A0A8S1EFN4"/>
<proteinExistence type="predicted"/>
<dbReference type="SUPFAM" id="SSF57196">
    <property type="entry name" value="EGF/Laminin"/>
    <property type="match status" value="1"/>
</dbReference>
<evidence type="ECO:0000313" key="3">
    <source>
        <dbReference type="EMBL" id="CAB3399619.1"/>
    </source>
</evidence>
<protein>
    <recommendedName>
        <fullName evidence="2">EGF-like domain-containing protein</fullName>
    </recommendedName>
</protein>
<dbReference type="InterPro" id="IPR000742">
    <property type="entry name" value="EGF"/>
</dbReference>
<keyword evidence="4" id="KW-1185">Reference proteome</keyword>
<dbReference type="Proteomes" id="UP000494206">
    <property type="component" value="Unassembled WGS sequence"/>
</dbReference>
<dbReference type="OrthoDB" id="5772665at2759"/>
<sequence length="108" mass="11995">MAISVSELLNGVASRLVYEGSVCGSYPCWNDGKCVLNGSSTDFFCECSAFFVGPRCEFKTADICRSPRCRGVQLCNVADFHVNCSVVNQTGENLDDFKSFNRKKQTKW</sequence>
<dbReference type="PROSITE" id="PS00022">
    <property type="entry name" value="EGF_1"/>
    <property type="match status" value="1"/>
</dbReference>
<keyword evidence="1" id="KW-0245">EGF-like domain</keyword>
<feature type="disulfide bond" evidence="1">
    <location>
        <begin position="47"/>
        <end position="56"/>
    </location>
</feature>
<keyword evidence="1" id="KW-1015">Disulfide bond</keyword>
<feature type="domain" description="EGF-like" evidence="2">
    <location>
        <begin position="19"/>
        <end position="57"/>
    </location>
</feature>
<evidence type="ECO:0000259" key="2">
    <source>
        <dbReference type="PROSITE" id="PS50026"/>
    </source>
</evidence>
<dbReference type="Gene3D" id="2.10.25.10">
    <property type="entry name" value="Laminin"/>
    <property type="match status" value="1"/>
</dbReference>
<organism evidence="3 4">
    <name type="scientific">Caenorhabditis bovis</name>
    <dbReference type="NCBI Taxonomy" id="2654633"/>
    <lineage>
        <taxon>Eukaryota</taxon>
        <taxon>Metazoa</taxon>
        <taxon>Ecdysozoa</taxon>
        <taxon>Nematoda</taxon>
        <taxon>Chromadorea</taxon>
        <taxon>Rhabditida</taxon>
        <taxon>Rhabditina</taxon>
        <taxon>Rhabditomorpha</taxon>
        <taxon>Rhabditoidea</taxon>
        <taxon>Rhabditidae</taxon>
        <taxon>Peloderinae</taxon>
        <taxon>Caenorhabditis</taxon>
    </lineage>
</organism>
<evidence type="ECO:0000256" key="1">
    <source>
        <dbReference type="PROSITE-ProRule" id="PRU00076"/>
    </source>
</evidence>
<name>A0A8S1EFN4_9PELO</name>
<dbReference type="EMBL" id="CADEPM010000002">
    <property type="protein sequence ID" value="CAB3399619.1"/>
    <property type="molecule type" value="Genomic_DNA"/>
</dbReference>
<accession>A0A8S1EFN4</accession>